<proteinExistence type="predicted"/>
<comment type="caution">
    <text evidence="2">The sequence shown here is derived from an EMBL/GenBank/DDBJ whole genome shotgun (WGS) entry which is preliminary data.</text>
</comment>
<sequence>MVSTTFDAAPGSSQRPKVALPPPMQPELANDAASQVSTTTIETVSPWPPSILEKETAGQERVSSAAPDTLLHLDPPQPTAVQDSQITDTARNCWETFSQLLDSLGAKTPLTKRLVTDYQQRYDSWVGFLGVFAQGNLNLDHRLRNSPEVKSLVMQQLHIAKRNLIAAVQLVGKKVPEIDQVAPLVEEDNMPRFSPALKASFAGIGGALDRLHRLGAAIRQASGGQLMSRTKPYASEERLNSFSMLAYSVLEGLYPAANPKFLEHICKSLVEKYLKVLYLEARKRQYQKGYSIRQESHACLPKLKPQPQPRWKLPEVQSGDGGGVERSPRLRSNAEGYQPLLPKSSHDTLTSVKSSVFSEGEFNKNYPRTLPATVCHDRPMRSISANLGWYPPPQVLPDNAKYADCRWCFKNYPAEMFTNPAAWRAHLKEDWEPYICLSEDCSQKAARINESIPRFARSLDWRRHMEKHSVDWHREIYKMPAWVCSLHIDQETGQRKISRFDSEVKLLEHLENEHPKYTQQQRQSRVRFSSVFLSRDANICPLCCFSVDDNKPSSKSGTGVDGAEASPSVVFKRETKYESSTLEAAKVALGAIVEEDIEDDGHNTDIFPKTIQESRRMGEHVAGHLYTITILAIRLLSLPSHADDDDDRVNIADPVNSSGTEMSDVADSDYQGLFVEGDKTQPFVQQKSVDSLDDYTHET</sequence>
<dbReference type="PANTHER" id="PTHR35391:SF5">
    <property type="entry name" value="DUF6590 DOMAIN-CONTAINING PROTEIN"/>
    <property type="match status" value="1"/>
</dbReference>
<organism evidence="2 3">
    <name type="scientific">Conoideocrella luteorostrata</name>
    <dbReference type="NCBI Taxonomy" id="1105319"/>
    <lineage>
        <taxon>Eukaryota</taxon>
        <taxon>Fungi</taxon>
        <taxon>Dikarya</taxon>
        <taxon>Ascomycota</taxon>
        <taxon>Pezizomycotina</taxon>
        <taxon>Sordariomycetes</taxon>
        <taxon>Hypocreomycetidae</taxon>
        <taxon>Hypocreales</taxon>
        <taxon>Clavicipitaceae</taxon>
        <taxon>Conoideocrella</taxon>
    </lineage>
</organism>
<dbReference type="AlphaFoldDB" id="A0AAJ0G2F7"/>
<gene>
    <name evidence="2" type="ORF">QQS21_000504</name>
</gene>
<reference evidence="2" key="1">
    <citation type="submission" date="2023-06" db="EMBL/GenBank/DDBJ databases">
        <title>Conoideocrella luteorostrata (Hypocreales: Clavicipitaceae), a potential biocontrol fungus for elongate hemlock scale in United States Christmas tree production areas.</title>
        <authorList>
            <person name="Barrett H."/>
            <person name="Lovett B."/>
            <person name="Macias A.M."/>
            <person name="Stajich J.E."/>
            <person name="Kasson M.T."/>
        </authorList>
    </citation>
    <scope>NUCLEOTIDE SEQUENCE</scope>
    <source>
        <strain evidence="2">ARSEF 14590</strain>
    </source>
</reference>
<feature type="region of interest" description="Disordered" evidence="1">
    <location>
        <begin position="643"/>
        <end position="699"/>
    </location>
</feature>
<keyword evidence="3" id="KW-1185">Reference proteome</keyword>
<dbReference type="EMBL" id="JASWJB010000005">
    <property type="protein sequence ID" value="KAK2616462.1"/>
    <property type="molecule type" value="Genomic_DNA"/>
</dbReference>
<accession>A0AAJ0G2F7</accession>
<evidence type="ECO:0000256" key="1">
    <source>
        <dbReference type="SAM" id="MobiDB-lite"/>
    </source>
</evidence>
<name>A0AAJ0G2F7_9HYPO</name>
<evidence type="ECO:0000313" key="3">
    <source>
        <dbReference type="Proteomes" id="UP001251528"/>
    </source>
</evidence>
<dbReference type="PANTHER" id="PTHR35391">
    <property type="entry name" value="C2H2-TYPE DOMAIN-CONTAINING PROTEIN-RELATED"/>
    <property type="match status" value="1"/>
</dbReference>
<feature type="region of interest" description="Disordered" evidence="1">
    <location>
        <begin position="301"/>
        <end position="347"/>
    </location>
</feature>
<dbReference type="Proteomes" id="UP001251528">
    <property type="component" value="Unassembled WGS sequence"/>
</dbReference>
<feature type="compositionally biased region" description="Polar residues" evidence="1">
    <location>
        <begin position="1"/>
        <end position="15"/>
    </location>
</feature>
<feature type="region of interest" description="Disordered" evidence="1">
    <location>
        <begin position="1"/>
        <end position="84"/>
    </location>
</feature>
<feature type="compositionally biased region" description="Polar residues" evidence="1">
    <location>
        <begin position="32"/>
        <end position="43"/>
    </location>
</feature>
<protein>
    <submittedName>
        <fullName evidence="2">Uncharacterized protein</fullName>
    </submittedName>
</protein>
<evidence type="ECO:0000313" key="2">
    <source>
        <dbReference type="EMBL" id="KAK2616462.1"/>
    </source>
</evidence>